<name>A0A4S8JVF4_MUSBA</name>
<dbReference type="Proteomes" id="UP000317650">
    <property type="component" value="Chromosome 5"/>
</dbReference>
<protein>
    <submittedName>
        <fullName evidence="2">Uncharacterized protein</fullName>
    </submittedName>
</protein>
<evidence type="ECO:0000313" key="2">
    <source>
        <dbReference type="EMBL" id="THU66214.1"/>
    </source>
</evidence>
<feature type="compositionally biased region" description="Basic and acidic residues" evidence="1">
    <location>
        <begin position="52"/>
        <end position="61"/>
    </location>
</feature>
<sequence length="161" mass="18245">MGIDPLTHNPISRSTEELHRHQQKEQQRRCMDVSCDGNEQAELDYSMGSSKTAEEEAKEKSTASPRDPEADESLSNCPEFCTDEVPMLQPHEILIPCDSSACSSSCSSASSSSSSYPRMELPESMHLWAWDDLTGWGSIDQELTWKSYQEDWKYDVFCFDC</sequence>
<dbReference type="EMBL" id="PYDT01000003">
    <property type="protein sequence ID" value="THU66214.1"/>
    <property type="molecule type" value="Genomic_DNA"/>
</dbReference>
<evidence type="ECO:0000313" key="3">
    <source>
        <dbReference type="Proteomes" id="UP000317650"/>
    </source>
</evidence>
<reference evidence="2 3" key="1">
    <citation type="journal article" date="2019" name="Nat. Plants">
        <title>Genome sequencing of Musa balbisiana reveals subgenome evolution and function divergence in polyploid bananas.</title>
        <authorList>
            <person name="Yao X."/>
        </authorList>
    </citation>
    <scope>NUCLEOTIDE SEQUENCE [LARGE SCALE GENOMIC DNA]</scope>
    <source>
        <strain evidence="3">cv. DH-PKW</strain>
        <tissue evidence="2">Leaves</tissue>
    </source>
</reference>
<gene>
    <name evidence="2" type="ORF">C4D60_Mb05t11780</name>
</gene>
<feature type="compositionally biased region" description="Basic and acidic residues" evidence="1">
    <location>
        <begin position="14"/>
        <end position="31"/>
    </location>
</feature>
<feature type="region of interest" description="Disordered" evidence="1">
    <location>
        <begin position="1"/>
        <end position="77"/>
    </location>
</feature>
<organism evidence="2 3">
    <name type="scientific">Musa balbisiana</name>
    <name type="common">Banana</name>
    <dbReference type="NCBI Taxonomy" id="52838"/>
    <lineage>
        <taxon>Eukaryota</taxon>
        <taxon>Viridiplantae</taxon>
        <taxon>Streptophyta</taxon>
        <taxon>Embryophyta</taxon>
        <taxon>Tracheophyta</taxon>
        <taxon>Spermatophyta</taxon>
        <taxon>Magnoliopsida</taxon>
        <taxon>Liliopsida</taxon>
        <taxon>Zingiberales</taxon>
        <taxon>Musaceae</taxon>
        <taxon>Musa</taxon>
    </lineage>
</organism>
<dbReference type="AlphaFoldDB" id="A0A4S8JVF4"/>
<proteinExistence type="predicted"/>
<evidence type="ECO:0000256" key="1">
    <source>
        <dbReference type="SAM" id="MobiDB-lite"/>
    </source>
</evidence>
<accession>A0A4S8JVF4</accession>
<keyword evidence="3" id="KW-1185">Reference proteome</keyword>
<comment type="caution">
    <text evidence="2">The sequence shown here is derived from an EMBL/GenBank/DDBJ whole genome shotgun (WGS) entry which is preliminary data.</text>
</comment>
<dbReference type="STRING" id="52838.A0A4S8JVF4"/>